<evidence type="ECO:0000313" key="2">
    <source>
        <dbReference type="Proteomes" id="UP001162501"/>
    </source>
</evidence>
<protein>
    <submittedName>
        <fullName evidence="1">Uncharacterized protein</fullName>
    </submittedName>
</protein>
<dbReference type="EMBL" id="OX596114">
    <property type="protein sequence ID" value="CAI9707597.1"/>
    <property type="molecule type" value="Genomic_DNA"/>
</dbReference>
<proteinExistence type="predicted"/>
<organism evidence="1 2">
    <name type="scientific">Rangifer tarandus platyrhynchus</name>
    <name type="common">Svalbard reindeer</name>
    <dbReference type="NCBI Taxonomy" id="3082113"/>
    <lineage>
        <taxon>Eukaryota</taxon>
        <taxon>Metazoa</taxon>
        <taxon>Chordata</taxon>
        <taxon>Craniata</taxon>
        <taxon>Vertebrata</taxon>
        <taxon>Euteleostomi</taxon>
        <taxon>Mammalia</taxon>
        <taxon>Eutheria</taxon>
        <taxon>Laurasiatheria</taxon>
        <taxon>Artiodactyla</taxon>
        <taxon>Ruminantia</taxon>
        <taxon>Pecora</taxon>
        <taxon>Cervidae</taxon>
        <taxon>Odocoileinae</taxon>
        <taxon>Rangifer</taxon>
    </lineage>
</organism>
<sequence length="239" mass="24588">MSGSSWPRAAASCCQLELGPASEATSVRQSRPILTPPSLLQRRIVPPSVGFRLNPHPAGGSPGTFSDHPPAGRSLRTLRPAPPSRAFLSPKRSPLASLAPTSPPRAPPGQPCTLGLGKRPEDSSPLGSPSLAPQPGHGAAVQSCSWGLGGRRARPPQATAGELLFPGGRKEVSAPRRLRAPRQPLFSPRALASRGPGRQRFVPAGHPHLLGLPLLGSGSLAPCPTSSPLGAQDEAPGMA</sequence>
<reference evidence="1" key="1">
    <citation type="submission" date="2023-05" db="EMBL/GenBank/DDBJ databases">
        <authorList>
            <consortium name="ELIXIR-Norway"/>
        </authorList>
    </citation>
    <scope>NUCLEOTIDE SEQUENCE</scope>
</reference>
<gene>
    <name evidence="1" type="ORF">MRATA1EN3_LOCUS18810</name>
</gene>
<dbReference type="Proteomes" id="UP001162501">
    <property type="component" value="Chromosome 30"/>
</dbReference>
<accession>A0ACB0F3D1</accession>
<name>A0ACB0F3D1_RANTA</name>
<evidence type="ECO:0000313" key="1">
    <source>
        <dbReference type="EMBL" id="CAI9707597.1"/>
    </source>
</evidence>